<keyword evidence="1" id="KW-0732">Signal</keyword>
<dbReference type="Proteomes" id="UP000215355">
    <property type="component" value="Chromosome 1"/>
</dbReference>
<evidence type="ECO:0000313" key="3">
    <source>
        <dbReference type="Proteomes" id="UP000215355"/>
    </source>
</evidence>
<dbReference type="EMBL" id="LT906468">
    <property type="protein sequence ID" value="SNV48080.1"/>
    <property type="molecule type" value="Genomic_DNA"/>
</dbReference>
<evidence type="ECO:0008006" key="4">
    <source>
        <dbReference type="Google" id="ProtNLM"/>
    </source>
</evidence>
<dbReference type="PROSITE" id="PS51257">
    <property type="entry name" value="PROKAR_LIPOPROTEIN"/>
    <property type="match status" value="1"/>
</dbReference>
<evidence type="ECO:0000256" key="1">
    <source>
        <dbReference type="SAM" id="SignalP"/>
    </source>
</evidence>
<dbReference type="KEGG" id="smiz:4412673_01482"/>
<dbReference type="RefSeq" id="WP_093095385.1">
    <property type="nucleotide sequence ID" value="NZ_FNGK01000001.1"/>
</dbReference>
<protein>
    <recommendedName>
        <fullName evidence="4">Lipoprotein</fullName>
    </recommendedName>
</protein>
<accession>A0AAJ4XBD5</accession>
<reference evidence="2 3" key="1">
    <citation type="submission" date="2017-06" db="EMBL/GenBank/DDBJ databases">
        <authorList>
            <consortium name="Pathogen Informatics"/>
        </authorList>
    </citation>
    <scope>NUCLEOTIDE SEQUENCE [LARGE SCALE GENOMIC DNA]</scope>
    <source>
        <strain evidence="2 3">NCTC12149</strain>
    </source>
</reference>
<name>A0AAJ4XBD5_9SPHI</name>
<organism evidence="2 3">
    <name type="scientific">Sphingobacterium mizutaii</name>
    <dbReference type="NCBI Taxonomy" id="1010"/>
    <lineage>
        <taxon>Bacteria</taxon>
        <taxon>Pseudomonadati</taxon>
        <taxon>Bacteroidota</taxon>
        <taxon>Sphingobacteriia</taxon>
        <taxon>Sphingobacteriales</taxon>
        <taxon>Sphingobacteriaceae</taxon>
        <taxon>Sphingobacterium</taxon>
    </lineage>
</organism>
<dbReference type="AlphaFoldDB" id="A0AAJ4XBD5"/>
<sequence>MKFSLPRKGKLTFGLIFILSSVLFSACSKSENGEIPIDSNIEKVLLVPEQEEGYGGYYYEVHTPFVFFKNGRFIRSPYIPIKEINADKYIAGQGEAVGTWTVTGEKVNVTFESGNKKTYDWSNNVGYPPNAGQTLSGSYETISGGGTIAVGGEIGIMKYTNMSFTKDGWYTTEKVSSTESSTNSAYKTSKTSGRYTLNTDYSITLKANNGQEKKLFFCWYDSKKNRVFRLAGRTFSPDN</sequence>
<evidence type="ECO:0000313" key="2">
    <source>
        <dbReference type="EMBL" id="SNV48080.1"/>
    </source>
</evidence>
<feature type="chain" id="PRO_5042544261" description="Lipoprotein" evidence="1">
    <location>
        <begin position="27"/>
        <end position="239"/>
    </location>
</feature>
<gene>
    <name evidence="2" type="ORF">SAMEA4412673_01482</name>
</gene>
<proteinExistence type="predicted"/>
<feature type="signal peptide" evidence="1">
    <location>
        <begin position="1"/>
        <end position="26"/>
    </location>
</feature>